<proteinExistence type="inferred from homology"/>
<keyword evidence="6 12" id="KW-0560">Oxidoreductase</keyword>
<dbReference type="EC" id="1.3.1.12" evidence="3"/>
<keyword evidence="13" id="KW-1185">Reference proteome</keyword>
<dbReference type="GO" id="GO:0070403">
    <property type="term" value="F:NAD+ binding"/>
    <property type="evidence" value="ECO:0007669"/>
    <property type="project" value="InterPro"/>
</dbReference>
<dbReference type="Pfam" id="PF02153">
    <property type="entry name" value="PDH_N"/>
    <property type="match status" value="1"/>
</dbReference>
<evidence type="ECO:0000313" key="13">
    <source>
        <dbReference type="Proteomes" id="UP000366051"/>
    </source>
</evidence>
<evidence type="ECO:0000256" key="1">
    <source>
        <dbReference type="ARBA" id="ARBA00005067"/>
    </source>
</evidence>
<evidence type="ECO:0000256" key="2">
    <source>
        <dbReference type="ARBA" id="ARBA00007964"/>
    </source>
</evidence>
<dbReference type="Gene3D" id="3.40.50.720">
    <property type="entry name" value="NAD(P)-binding Rossmann-like Domain"/>
    <property type="match status" value="1"/>
</dbReference>
<dbReference type="AlphaFoldDB" id="A0A5Q2N1M6"/>
<dbReference type="Proteomes" id="UP000366051">
    <property type="component" value="Chromosome"/>
</dbReference>
<dbReference type="Pfam" id="PF20463">
    <property type="entry name" value="PDH_C"/>
    <property type="match status" value="1"/>
</dbReference>
<comment type="similarity">
    <text evidence="2">Belongs to the prephenate/arogenate dehydrogenase family.</text>
</comment>
<dbReference type="InterPro" id="IPR046825">
    <property type="entry name" value="PDH_C"/>
</dbReference>
<dbReference type="PROSITE" id="PS51671">
    <property type="entry name" value="ACT"/>
    <property type="match status" value="1"/>
</dbReference>
<organism evidence="12 13">
    <name type="scientific">Heliorestis convoluta</name>
    <dbReference type="NCBI Taxonomy" id="356322"/>
    <lineage>
        <taxon>Bacteria</taxon>
        <taxon>Bacillati</taxon>
        <taxon>Bacillota</taxon>
        <taxon>Clostridia</taxon>
        <taxon>Eubacteriales</taxon>
        <taxon>Heliobacteriaceae</taxon>
        <taxon>Heliorestis</taxon>
    </lineage>
</organism>
<dbReference type="GO" id="GO:0004665">
    <property type="term" value="F:prephenate dehydrogenase (NADP+) activity"/>
    <property type="evidence" value="ECO:0007669"/>
    <property type="project" value="InterPro"/>
</dbReference>
<evidence type="ECO:0000313" key="12">
    <source>
        <dbReference type="EMBL" id="QGG47733.1"/>
    </source>
</evidence>
<keyword evidence="7" id="KW-0520">NAD</keyword>
<dbReference type="GO" id="GO:0008977">
    <property type="term" value="F:prephenate dehydrogenase (NAD+) activity"/>
    <property type="evidence" value="ECO:0007669"/>
    <property type="project" value="UniProtKB-EC"/>
</dbReference>
<accession>A0A5Q2N1M6</accession>
<dbReference type="Gene3D" id="3.30.70.260">
    <property type="match status" value="1"/>
</dbReference>
<dbReference type="SUPFAM" id="SSF48179">
    <property type="entry name" value="6-phosphogluconate dehydrogenase C-terminal domain-like"/>
    <property type="match status" value="1"/>
</dbReference>
<dbReference type="Pfam" id="PF01842">
    <property type="entry name" value="ACT"/>
    <property type="match status" value="1"/>
</dbReference>
<dbReference type="PANTHER" id="PTHR21363:SF0">
    <property type="entry name" value="PREPHENATE DEHYDROGENASE [NADP(+)]"/>
    <property type="match status" value="1"/>
</dbReference>
<dbReference type="InterPro" id="IPR002912">
    <property type="entry name" value="ACT_dom"/>
</dbReference>
<comment type="pathway">
    <text evidence="1">Amino-acid biosynthesis; L-tyrosine biosynthesis; (4-hydroxyphenyl)pyruvate from prephenate (NAD(+) route): step 1/1.</text>
</comment>
<dbReference type="InterPro" id="IPR050812">
    <property type="entry name" value="Preph/Arog_dehydrog"/>
</dbReference>
<evidence type="ECO:0000256" key="8">
    <source>
        <dbReference type="ARBA" id="ARBA00023141"/>
    </source>
</evidence>
<sequence length="392" mass="42932">MSSLFSQQDQHCSFQRIAIIGMGLIGGSMGMALRQGNMATEVVGCDRNEESLALALTTQAAHRVEKEIARAVEGADLIILATPVRTYPKILDAMKKHLEPGAIVTDVGSTKSWVVQELESMLGEKNPFVGGHPMAGSEKKGIEGADRYLLENAVYVLTPSERTDRNALKKVEKMVQSLGARTLELSPEEHDTMVAMVSHLPHMVAVALVDTLGEVTKTQPEVTMLAAGGFRDTTRIAAGDPQMWFDIACTNRKHLVEKIEHFQRLLTQLKDEIIACGPSSSNVKNEGLSQSPQEPLKGRLHRARELRLTIPGKAKGLLPGIHEVVVTVPDRPGMIGHIARLLGDEEVNIADIEILRVREGHGGTIRVGFYKEEEAEKALQILSQDGIIVKRW</sequence>
<dbReference type="KEGG" id="hcv:FTV88_1634"/>
<evidence type="ECO:0000256" key="5">
    <source>
        <dbReference type="ARBA" id="ARBA00022498"/>
    </source>
</evidence>
<dbReference type="InterPro" id="IPR046826">
    <property type="entry name" value="PDH_N"/>
</dbReference>
<comment type="catalytic activity">
    <reaction evidence="9">
        <text>prephenate + NAD(+) = 3-(4-hydroxyphenyl)pyruvate + CO2 + NADH</text>
        <dbReference type="Rhea" id="RHEA:13869"/>
        <dbReference type="ChEBI" id="CHEBI:16526"/>
        <dbReference type="ChEBI" id="CHEBI:29934"/>
        <dbReference type="ChEBI" id="CHEBI:36242"/>
        <dbReference type="ChEBI" id="CHEBI:57540"/>
        <dbReference type="ChEBI" id="CHEBI:57945"/>
        <dbReference type="EC" id="1.3.1.12"/>
    </reaction>
</comment>
<dbReference type="InterPro" id="IPR003099">
    <property type="entry name" value="Prephen_DH"/>
</dbReference>
<dbReference type="InterPro" id="IPR008927">
    <property type="entry name" value="6-PGluconate_DH-like_C_sf"/>
</dbReference>
<dbReference type="CDD" id="cd04909">
    <property type="entry name" value="ACT_PDH-BS"/>
    <property type="match status" value="1"/>
</dbReference>
<feature type="domain" description="Prephenate/arogenate dehydrogenase" evidence="10">
    <location>
        <begin position="15"/>
        <end position="318"/>
    </location>
</feature>
<dbReference type="SUPFAM" id="SSF55021">
    <property type="entry name" value="ACT-like"/>
    <property type="match status" value="1"/>
</dbReference>
<dbReference type="RefSeq" id="WP_153725048.1">
    <property type="nucleotide sequence ID" value="NZ_CP045875.1"/>
</dbReference>
<dbReference type="PANTHER" id="PTHR21363">
    <property type="entry name" value="PREPHENATE DEHYDROGENASE"/>
    <property type="match status" value="1"/>
</dbReference>
<keyword evidence="8" id="KW-0028">Amino-acid biosynthesis</keyword>
<name>A0A5Q2N1M6_9FIRM</name>
<evidence type="ECO:0000259" key="10">
    <source>
        <dbReference type="PROSITE" id="PS51176"/>
    </source>
</evidence>
<gene>
    <name evidence="12" type="primary">tyrA</name>
    <name evidence="12" type="ORF">FTV88_1634</name>
</gene>
<protein>
    <recommendedName>
        <fullName evidence="4">Prephenate dehydrogenase</fullName>
        <ecNumber evidence="3">1.3.1.12</ecNumber>
    </recommendedName>
</protein>
<dbReference type="EMBL" id="CP045875">
    <property type="protein sequence ID" value="QGG47733.1"/>
    <property type="molecule type" value="Genomic_DNA"/>
</dbReference>
<evidence type="ECO:0000256" key="9">
    <source>
        <dbReference type="ARBA" id="ARBA00049260"/>
    </source>
</evidence>
<reference evidence="13" key="1">
    <citation type="submission" date="2019-11" db="EMBL/GenBank/DDBJ databases">
        <title>Genome sequence of Heliorestis convoluta strain HH, an alkaliphilic and minimalistic phototrophic bacterium from a soda lake in Egypt.</title>
        <authorList>
            <person name="Dewey E.D."/>
            <person name="Stokes L.M."/>
            <person name="Burchell B.M."/>
            <person name="Shaffer K.N."/>
            <person name="Huntington A.M."/>
            <person name="Baker J.M."/>
            <person name="Nadendla S."/>
            <person name="Giglio M.G."/>
            <person name="Touchman J.W."/>
            <person name="Blankenship R.E."/>
            <person name="Madigan M.T."/>
            <person name="Sattley W.M."/>
        </authorList>
    </citation>
    <scope>NUCLEOTIDE SEQUENCE [LARGE SCALE GENOMIC DNA]</scope>
    <source>
        <strain evidence="13">HH</strain>
    </source>
</reference>
<dbReference type="Gene3D" id="1.10.3660.10">
    <property type="entry name" value="6-phosphogluconate dehydrogenase C-terminal like domain"/>
    <property type="match status" value="1"/>
</dbReference>
<dbReference type="OrthoDB" id="9802008at2"/>
<evidence type="ECO:0000256" key="4">
    <source>
        <dbReference type="ARBA" id="ARBA00016891"/>
    </source>
</evidence>
<dbReference type="FunFam" id="3.40.50.720:FF:000208">
    <property type="entry name" value="Prephenate dehydrogenase"/>
    <property type="match status" value="1"/>
</dbReference>
<dbReference type="GO" id="GO:0006571">
    <property type="term" value="P:tyrosine biosynthetic process"/>
    <property type="evidence" value="ECO:0007669"/>
    <property type="project" value="UniProtKB-UniPathway"/>
</dbReference>
<evidence type="ECO:0000256" key="7">
    <source>
        <dbReference type="ARBA" id="ARBA00023027"/>
    </source>
</evidence>
<dbReference type="InterPro" id="IPR036291">
    <property type="entry name" value="NAD(P)-bd_dom_sf"/>
</dbReference>
<dbReference type="UniPathway" id="UPA00122">
    <property type="reaction ID" value="UER00961"/>
</dbReference>
<keyword evidence="5" id="KW-0827">Tyrosine biosynthesis</keyword>
<dbReference type="PROSITE" id="PS51176">
    <property type="entry name" value="PDH_ADH"/>
    <property type="match status" value="1"/>
</dbReference>
<evidence type="ECO:0000256" key="3">
    <source>
        <dbReference type="ARBA" id="ARBA00012068"/>
    </source>
</evidence>
<keyword evidence="8" id="KW-0057">Aromatic amino acid biosynthesis</keyword>
<evidence type="ECO:0000259" key="11">
    <source>
        <dbReference type="PROSITE" id="PS51671"/>
    </source>
</evidence>
<dbReference type="InterPro" id="IPR045865">
    <property type="entry name" value="ACT-like_dom_sf"/>
</dbReference>
<feature type="domain" description="ACT" evidence="11">
    <location>
        <begin position="323"/>
        <end position="392"/>
    </location>
</feature>
<evidence type="ECO:0000256" key="6">
    <source>
        <dbReference type="ARBA" id="ARBA00023002"/>
    </source>
</evidence>
<dbReference type="SUPFAM" id="SSF51735">
    <property type="entry name" value="NAD(P)-binding Rossmann-fold domains"/>
    <property type="match status" value="1"/>
</dbReference>